<dbReference type="GO" id="GO:0043531">
    <property type="term" value="F:ADP binding"/>
    <property type="evidence" value="ECO:0007669"/>
    <property type="project" value="InterPro"/>
</dbReference>
<dbReference type="OrthoDB" id="3311584at2"/>
<dbReference type="RefSeq" id="WP_093572913.1">
    <property type="nucleotide sequence ID" value="NZ_FOWC01000002.1"/>
</dbReference>
<accession>A0A1I5I3J0</accession>
<dbReference type="SUPFAM" id="SSF52540">
    <property type="entry name" value="P-loop containing nucleoside triphosphate hydrolases"/>
    <property type="match status" value="1"/>
</dbReference>
<dbReference type="SUPFAM" id="SSF48452">
    <property type="entry name" value="TPR-like"/>
    <property type="match status" value="2"/>
</dbReference>
<dbReference type="Proteomes" id="UP000199137">
    <property type="component" value="Unassembled WGS sequence"/>
</dbReference>
<dbReference type="PANTHER" id="PTHR47691">
    <property type="entry name" value="REGULATOR-RELATED"/>
    <property type="match status" value="1"/>
</dbReference>
<dbReference type="InterPro" id="IPR027417">
    <property type="entry name" value="P-loop_NTPase"/>
</dbReference>
<dbReference type="EMBL" id="FOWC01000002">
    <property type="protein sequence ID" value="SFO54651.1"/>
    <property type="molecule type" value="Genomic_DNA"/>
</dbReference>
<reference evidence="3 4" key="1">
    <citation type="submission" date="2016-10" db="EMBL/GenBank/DDBJ databases">
        <authorList>
            <person name="de Groot N.N."/>
        </authorList>
    </citation>
    <scope>NUCLEOTIDE SEQUENCE [LARGE SCALE GENOMIC DNA]</scope>
    <source>
        <strain evidence="3 4">DSM 44637</strain>
    </source>
</reference>
<dbReference type="InterPro" id="IPR011990">
    <property type="entry name" value="TPR-like_helical_dom_sf"/>
</dbReference>
<evidence type="ECO:0000256" key="1">
    <source>
        <dbReference type="SAM" id="MobiDB-lite"/>
    </source>
</evidence>
<evidence type="ECO:0000313" key="3">
    <source>
        <dbReference type="EMBL" id="SFO54651.1"/>
    </source>
</evidence>
<dbReference type="AlphaFoldDB" id="A0A1I5I3J0"/>
<evidence type="ECO:0000259" key="2">
    <source>
        <dbReference type="Pfam" id="PF00931"/>
    </source>
</evidence>
<dbReference type="InterPro" id="IPR002182">
    <property type="entry name" value="NB-ARC"/>
</dbReference>
<feature type="region of interest" description="Disordered" evidence="1">
    <location>
        <begin position="630"/>
        <end position="655"/>
    </location>
</feature>
<proteinExistence type="predicted"/>
<dbReference type="Pfam" id="PF00931">
    <property type="entry name" value="NB-ARC"/>
    <property type="match status" value="1"/>
</dbReference>
<sequence length="655" mass="71801">MTEARPGAVTSDRPVRAPVQLPPAPAVLLGRSAELGRLDDIRLRAAPAPSVVVLTGVGGIGKTALALHWLHTHRAQFPGGILCARFSPEGTETAESASSVLHGFLAALGIPADDIPASLAQRAAEFRAVTADRRFAVLLDDVMHSADARAVLPSSAQAFVLVTSRSQLTSLALDGAEILPLSPLPDQPAREVLARAGQRQISQADTEDLLTACAGLPLALAITGARLRTRPRRKPHREARRGRVRPVGDFPALATVFDASYAALDDSAARLYRTCGILPGPHHAVDALADTLQSSPAHLDDAVDELIEANLLHELEDETVAQHDVVRHDARVRAERQDAEADRHYLVHRYIRWYRDHTVTANALIHPFRPAFAAETVAATRSFADRDQAVTWWRRDRPVINAVAKAASAHGWDEELWQLAEASWGFFLHHRDYEQFLELCTAGIEAARRCHQPLVEARMHSQAGFACDQLGRYDEAAAHNAVTLEIGEREQHGPTQASALARLARNARRRQDWETALELYERSARKHAEAGLPRGVGQARYRRGEVLITLGRDDEALRELAEATAILDEEGDVIQHARAVIPLAAIHARRGDYRRARTELLQALEGVKPLRSPHFQAEVLTALANLERAHGDETSAQRHLDEVRRLSGDSGEPPH</sequence>
<dbReference type="Gene3D" id="3.40.50.300">
    <property type="entry name" value="P-loop containing nucleotide triphosphate hydrolases"/>
    <property type="match status" value="1"/>
</dbReference>
<protein>
    <submittedName>
        <fullName evidence="3">NB-ARC domain-containing protein</fullName>
    </submittedName>
</protein>
<gene>
    <name evidence="3" type="ORF">SAMN05421854_102225</name>
</gene>
<dbReference type="PRINTS" id="PR00364">
    <property type="entry name" value="DISEASERSIST"/>
</dbReference>
<dbReference type="PANTHER" id="PTHR47691:SF3">
    <property type="entry name" value="HTH-TYPE TRANSCRIPTIONAL REGULATOR RV0890C-RELATED"/>
    <property type="match status" value="1"/>
</dbReference>
<dbReference type="Gene3D" id="1.25.40.10">
    <property type="entry name" value="Tetratricopeptide repeat domain"/>
    <property type="match status" value="1"/>
</dbReference>
<organism evidence="3 4">
    <name type="scientific">Amycolatopsis rubida</name>
    <dbReference type="NCBI Taxonomy" id="112413"/>
    <lineage>
        <taxon>Bacteria</taxon>
        <taxon>Bacillati</taxon>
        <taxon>Actinomycetota</taxon>
        <taxon>Actinomycetes</taxon>
        <taxon>Pseudonocardiales</taxon>
        <taxon>Pseudonocardiaceae</taxon>
        <taxon>Amycolatopsis</taxon>
    </lineage>
</organism>
<dbReference type="STRING" id="112413.SAMN05421854_102225"/>
<feature type="domain" description="NB-ARC" evidence="2">
    <location>
        <begin position="46"/>
        <end position="167"/>
    </location>
</feature>
<evidence type="ECO:0000313" key="4">
    <source>
        <dbReference type="Proteomes" id="UP000199137"/>
    </source>
</evidence>
<name>A0A1I5I3J0_9PSEU</name>